<feature type="transmembrane region" description="Helical" evidence="8">
    <location>
        <begin position="370"/>
        <end position="388"/>
    </location>
</feature>
<comment type="subcellular location">
    <subcellularLocation>
        <location evidence="1">Cell membrane</location>
        <topology evidence="1">Multi-pass membrane protein</topology>
    </subcellularLocation>
</comment>
<dbReference type="Pfam" id="PF13231">
    <property type="entry name" value="PMT_2"/>
    <property type="match status" value="1"/>
</dbReference>
<evidence type="ECO:0000256" key="7">
    <source>
        <dbReference type="ARBA" id="ARBA00023136"/>
    </source>
</evidence>
<dbReference type="PANTHER" id="PTHR33908:SF11">
    <property type="entry name" value="MEMBRANE PROTEIN"/>
    <property type="match status" value="1"/>
</dbReference>
<evidence type="ECO:0000259" key="9">
    <source>
        <dbReference type="Pfam" id="PF13231"/>
    </source>
</evidence>
<keyword evidence="4" id="KW-0808">Transferase</keyword>
<feature type="transmembrane region" description="Helical" evidence="8">
    <location>
        <begin position="203"/>
        <end position="227"/>
    </location>
</feature>
<dbReference type="InterPro" id="IPR050297">
    <property type="entry name" value="LipidA_mod_glycosyltrf_83"/>
</dbReference>
<evidence type="ECO:0000313" key="11">
    <source>
        <dbReference type="Proteomes" id="UP000253383"/>
    </source>
</evidence>
<feature type="transmembrane region" description="Helical" evidence="8">
    <location>
        <begin position="239"/>
        <end position="272"/>
    </location>
</feature>
<dbReference type="GO" id="GO:0009103">
    <property type="term" value="P:lipopolysaccharide biosynthetic process"/>
    <property type="evidence" value="ECO:0007669"/>
    <property type="project" value="UniProtKB-ARBA"/>
</dbReference>
<dbReference type="InterPro" id="IPR038731">
    <property type="entry name" value="RgtA/B/C-like"/>
</dbReference>
<dbReference type="Proteomes" id="UP000253383">
    <property type="component" value="Unassembled WGS sequence"/>
</dbReference>
<keyword evidence="2" id="KW-1003">Cell membrane</keyword>
<evidence type="ECO:0000256" key="6">
    <source>
        <dbReference type="ARBA" id="ARBA00022989"/>
    </source>
</evidence>
<feature type="transmembrane region" description="Helical" evidence="8">
    <location>
        <begin position="397"/>
        <end position="415"/>
    </location>
</feature>
<dbReference type="OrthoDB" id="1154861at2"/>
<gene>
    <name evidence="10" type="ORF">DUE52_21155</name>
</gene>
<keyword evidence="5 8" id="KW-0812">Transmembrane</keyword>
<feature type="domain" description="Glycosyltransferase RgtA/B/C/D-like" evidence="9">
    <location>
        <begin position="148"/>
        <end position="288"/>
    </location>
</feature>
<keyword evidence="3" id="KW-0328">Glycosyltransferase</keyword>
<comment type="caution">
    <text evidence="10">The sequence shown here is derived from an EMBL/GenBank/DDBJ whole genome shotgun (WGS) entry which is preliminary data.</text>
</comment>
<feature type="transmembrane region" description="Helical" evidence="8">
    <location>
        <begin position="167"/>
        <end position="183"/>
    </location>
</feature>
<keyword evidence="11" id="KW-1185">Reference proteome</keyword>
<sequence length="471" mass="54042">MTDKSVAYFPKYFTRKSILAFVLLTILIFLLFLHRAIPLHWLTFDFVEVLLFFSFSSTLSLRWSKLSTPAFISRLYKTAFFVRVIWVLFSYFFYNWMTGQPFEFSAADSLTYHYEATWLVTLLKNNQWSVYSDHIGKNYSDMGYPLYLGLIYYTFGNYLLIPRLIKALLGSLTCILVYKIARNNFGENTGRIAGIMSMLVPNLIYYCGLNLKEIEMVFLVVLFVYQVDLQIRSREIKLTYLILIGGLGVSLFFFRTVLAGCLFCSLAIATFLTNQRITGLGKRLGLIVLLTVGAFFIATTPFGDNINQYIEASDQNLTSQMDNFATREGANKLARYGSRGIFLPFMLMAPFPTLVNIPDQPNAMMLGGAYFTRNVYAFFVFIGLFALYKRKQVREHILLLSVIFSYIFVLASSGFALSERFHLPLVPFLLILAAYGISQMNAKNKKYYVPYLVLICVIVIGWNWFKLAGRS</sequence>
<name>A0A368JLS1_9BACT</name>
<evidence type="ECO:0000256" key="5">
    <source>
        <dbReference type="ARBA" id="ARBA00022692"/>
    </source>
</evidence>
<keyword evidence="6 8" id="KW-1133">Transmembrane helix</keyword>
<evidence type="ECO:0000256" key="2">
    <source>
        <dbReference type="ARBA" id="ARBA00022475"/>
    </source>
</evidence>
<dbReference type="GO" id="GO:0005886">
    <property type="term" value="C:plasma membrane"/>
    <property type="evidence" value="ECO:0007669"/>
    <property type="project" value="UniProtKB-SubCell"/>
</dbReference>
<dbReference type="AlphaFoldDB" id="A0A368JLS1"/>
<feature type="transmembrane region" description="Helical" evidence="8">
    <location>
        <begin position="75"/>
        <end position="94"/>
    </location>
</feature>
<dbReference type="EMBL" id="QOWE01000018">
    <property type="protein sequence ID" value="RCR67614.1"/>
    <property type="molecule type" value="Genomic_DNA"/>
</dbReference>
<proteinExistence type="predicted"/>
<protein>
    <recommendedName>
        <fullName evidence="9">Glycosyltransferase RgtA/B/C/D-like domain-containing protein</fullName>
    </recommendedName>
</protein>
<reference evidence="10 11" key="1">
    <citation type="submission" date="2018-07" db="EMBL/GenBank/DDBJ databases">
        <title>Genome analysis of Larkinella rosea.</title>
        <authorList>
            <person name="Zhou Z."/>
            <person name="Wang G."/>
        </authorList>
    </citation>
    <scope>NUCLEOTIDE SEQUENCE [LARGE SCALE GENOMIC DNA]</scope>
    <source>
        <strain evidence="11">zzj9</strain>
    </source>
</reference>
<dbReference type="RefSeq" id="WP_114408046.1">
    <property type="nucleotide sequence ID" value="NZ_QOWE01000018.1"/>
</dbReference>
<feature type="transmembrane region" description="Helical" evidence="8">
    <location>
        <begin position="421"/>
        <end position="438"/>
    </location>
</feature>
<accession>A0A368JLS1</accession>
<evidence type="ECO:0000313" key="10">
    <source>
        <dbReference type="EMBL" id="RCR67614.1"/>
    </source>
</evidence>
<dbReference type="PANTHER" id="PTHR33908">
    <property type="entry name" value="MANNOSYLTRANSFERASE YKCB-RELATED"/>
    <property type="match status" value="1"/>
</dbReference>
<evidence type="ECO:0000256" key="8">
    <source>
        <dbReference type="SAM" id="Phobius"/>
    </source>
</evidence>
<feature type="transmembrane region" description="Helical" evidence="8">
    <location>
        <begin position="12"/>
        <end position="33"/>
    </location>
</feature>
<keyword evidence="7 8" id="KW-0472">Membrane</keyword>
<evidence type="ECO:0000256" key="4">
    <source>
        <dbReference type="ARBA" id="ARBA00022679"/>
    </source>
</evidence>
<feature type="transmembrane region" description="Helical" evidence="8">
    <location>
        <begin position="284"/>
        <end position="303"/>
    </location>
</feature>
<feature type="transmembrane region" description="Helical" evidence="8">
    <location>
        <begin position="39"/>
        <end position="63"/>
    </location>
</feature>
<dbReference type="GO" id="GO:0016763">
    <property type="term" value="F:pentosyltransferase activity"/>
    <property type="evidence" value="ECO:0007669"/>
    <property type="project" value="TreeGrafter"/>
</dbReference>
<evidence type="ECO:0000256" key="3">
    <source>
        <dbReference type="ARBA" id="ARBA00022676"/>
    </source>
</evidence>
<evidence type="ECO:0000256" key="1">
    <source>
        <dbReference type="ARBA" id="ARBA00004651"/>
    </source>
</evidence>
<feature type="transmembrane region" description="Helical" evidence="8">
    <location>
        <begin position="447"/>
        <end position="465"/>
    </location>
</feature>
<organism evidence="10 11">
    <name type="scientific">Larkinella punicea</name>
    <dbReference type="NCBI Taxonomy" id="2315727"/>
    <lineage>
        <taxon>Bacteria</taxon>
        <taxon>Pseudomonadati</taxon>
        <taxon>Bacteroidota</taxon>
        <taxon>Cytophagia</taxon>
        <taxon>Cytophagales</taxon>
        <taxon>Spirosomataceae</taxon>
        <taxon>Larkinella</taxon>
    </lineage>
</organism>